<protein>
    <submittedName>
        <fullName evidence="5">CBS domain-containing protein</fullName>
    </submittedName>
</protein>
<dbReference type="Gene3D" id="3.10.580.10">
    <property type="entry name" value="CBS-domain"/>
    <property type="match status" value="1"/>
</dbReference>
<dbReference type="AlphaFoldDB" id="A0A318TI13"/>
<evidence type="ECO:0000313" key="5">
    <source>
        <dbReference type="EMBL" id="PYF04502.1"/>
    </source>
</evidence>
<dbReference type="InterPro" id="IPR000644">
    <property type="entry name" value="CBS_dom"/>
</dbReference>
<sequence length="332" mass="35899">MKACDVMSTHVIAVRPETPARAVAETLLKHGISGVPVVNADGAPLGVISEGDLMPRDVAEREARREQWLSMLSHGQDVGSDYLELLTDDDRSASEIMSAPAVTIEADAELLEIAGLLSANRIKRLPVMRNGKLAGIVSRADLVRAVVQSEADAITAAAQVSRNGDGWPVASARLEALTAPPAQPEPAAAAPAGGLSAAGFHDLVSHHEQQLLQQREQERLRAAQQQHKDAQDFLANQLTEEAWQQMLANARAAALRGEEESLMLRFPAEVCRDHGRAINAPDPAWPETLRGMASEVFLRWRSELRPQGFALHARVVEFPNGIPGDIGLFLAW</sequence>
<dbReference type="RefSeq" id="WP_110779895.1">
    <property type="nucleotide sequence ID" value="NZ_QJTI01000003.1"/>
</dbReference>
<feature type="region of interest" description="Disordered" evidence="3">
    <location>
        <begin position="208"/>
        <end position="228"/>
    </location>
</feature>
<keyword evidence="1 2" id="KW-0129">CBS domain</keyword>
<dbReference type="PANTHER" id="PTHR43080:SF26">
    <property type="entry name" value="REGULATORY PROTEIN"/>
    <property type="match status" value="1"/>
</dbReference>
<feature type="domain" description="CBS" evidence="4">
    <location>
        <begin position="7"/>
        <end position="63"/>
    </location>
</feature>
<dbReference type="CDD" id="cd04586">
    <property type="entry name" value="CBS_pair_BON_assoc"/>
    <property type="match status" value="1"/>
</dbReference>
<dbReference type="Pfam" id="PF00571">
    <property type="entry name" value="CBS"/>
    <property type="match status" value="2"/>
</dbReference>
<dbReference type="EMBL" id="QJTI01000003">
    <property type="protein sequence ID" value="PYF04502.1"/>
    <property type="molecule type" value="Genomic_DNA"/>
</dbReference>
<accession>A0A318TI13</accession>
<dbReference type="SUPFAM" id="SSF54631">
    <property type="entry name" value="CBS-domain pair"/>
    <property type="match status" value="1"/>
</dbReference>
<organism evidence="5 6">
    <name type="scientific">Rhodopseudomonas faecalis</name>
    <dbReference type="NCBI Taxonomy" id="99655"/>
    <lineage>
        <taxon>Bacteria</taxon>
        <taxon>Pseudomonadati</taxon>
        <taxon>Pseudomonadota</taxon>
        <taxon>Alphaproteobacteria</taxon>
        <taxon>Hyphomicrobiales</taxon>
        <taxon>Nitrobacteraceae</taxon>
        <taxon>Rhodopseudomonas</taxon>
    </lineage>
</organism>
<gene>
    <name evidence="5" type="ORF">BJ122_103156</name>
</gene>
<evidence type="ECO:0000313" key="6">
    <source>
        <dbReference type="Proteomes" id="UP000248148"/>
    </source>
</evidence>
<evidence type="ECO:0000256" key="2">
    <source>
        <dbReference type="PROSITE-ProRule" id="PRU00703"/>
    </source>
</evidence>
<dbReference type="Proteomes" id="UP000248148">
    <property type="component" value="Unassembled WGS sequence"/>
</dbReference>
<reference evidence="5 6" key="1">
    <citation type="submission" date="2018-06" db="EMBL/GenBank/DDBJ databases">
        <title>Genomic Encyclopedia of Archaeal and Bacterial Type Strains, Phase II (KMG-II): from individual species to whole genera.</title>
        <authorList>
            <person name="Goeker M."/>
        </authorList>
    </citation>
    <scope>NUCLEOTIDE SEQUENCE [LARGE SCALE GENOMIC DNA]</scope>
    <source>
        <strain evidence="5 6">JCM 11668</strain>
    </source>
</reference>
<keyword evidence="6" id="KW-1185">Reference proteome</keyword>
<dbReference type="OrthoDB" id="7871683at2"/>
<dbReference type="InterPro" id="IPR051257">
    <property type="entry name" value="Diverse_CBS-Domain"/>
</dbReference>
<comment type="caution">
    <text evidence="5">The sequence shown here is derived from an EMBL/GenBank/DDBJ whole genome shotgun (WGS) entry which is preliminary data.</text>
</comment>
<dbReference type="SMART" id="SM00116">
    <property type="entry name" value="CBS"/>
    <property type="match status" value="2"/>
</dbReference>
<evidence type="ECO:0000256" key="1">
    <source>
        <dbReference type="ARBA" id="ARBA00023122"/>
    </source>
</evidence>
<dbReference type="InterPro" id="IPR046342">
    <property type="entry name" value="CBS_dom_sf"/>
</dbReference>
<name>A0A318TI13_9BRAD</name>
<dbReference type="PANTHER" id="PTHR43080">
    <property type="entry name" value="CBS DOMAIN-CONTAINING PROTEIN CBSX3, MITOCHONDRIAL"/>
    <property type="match status" value="1"/>
</dbReference>
<evidence type="ECO:0000256" key="3">
    <source>
        <dbReference type="SAM" id="MobiDB-lite"/>
    </source>
</evidence>
<feature type="domain" description="CBS" evidence="4">
    <location>
        <begin position="97"/>
        <end position="153"/>
    </location>
</feature>
<proteinExistence type="predicted"/>
<dbReference type="PROSITE" id="PS51371">
    <property type="entry name" value="CBS"/>
    <property type="match status" value="2"/>
</dbReference>
<evidence type="ECO:0000259" key="4">
    <source>
        <dbReference type="PROSITE" id="PS51371"/>
    </source>
</evidence>